<dbReference type="Pfam" id="PF22290">
    <property type="entry name" value="DmmA-like_N"/>
    <property type="match status" value="1"/>
</dbReference>
<feature type="domain" description="2Fe-2S ferredoxin-type" evidence="9">
    <location>
        <begin position="230"/>
        <end position="315"/>
    </location>
</feature>
<dbReference type="SUPFAM" id="SSF63380">
    <property type="entry name" value="Riboflavin synthase domain-like"/>
    <property type="match status" value="1"/>
</dbReference>
<name>A0A9W6KAG1_9PSED</name>
<evidence type="ECO:0000256" key="6">
    <source>
        <dbReference type="ARBA" id="ARBA00023002"/>
    </source>
</evidence>
<dbReference type="GO" id="GO:0051537">
    <property type="term" value="F:2 iron, 2 sulfur cluster binding"/>
    <property type="evidence" value="ECO:0007669"/>
    <property type="project" value="UniProtKB-KW"/>
</dbReference>
<dbReference type="InterPro" id="IPR017938">
    <property type="entry name" value="Riboflavin_synthase-like_b-brl"/>
</dbReference>
<dbReference type="PRINTS" id="PR00409">
    <property type="entry name" value="PHDIOXRDTASE"/>
</dbReference>
<evidence type="ECO:0000256" key="5">
    <source>
        <dbReference type="ARBA" id="ARBA00022723"/>
    </source>
</evidence>
<dbReference type="InterPro" id="IPR039261">
    <property type="entry name" value="FNR_nucleotide-bd"/>
</dbReference>
<evidence type="ECO:0000313" key="12">
    <source>
        <dbReference type="Proteomes" id="UP001143328"/>
    </source>
</evidence>
<dbReference type="CDD" id="cd06185">
    <property type="entry name" value="PDR_like"/>
    <property type="match status" value="1"/>
</dbReference>
<comment type="cofactor">
    <cofactor evidence="1">
        <name>FMN</name>
        <dbReference type="ChEBI" id="CHEBI:58210"/>
    </cofactor>
</comment>
<dbReference type="GO" id="GO:0046872">
    <property type="term" value="F:metal ion binding"/>
    <property type="evidence" value="ECO:0007669"/>
    <property type="project" value="UniProtKB-KW"/>
</dbReference>
<evidence type="ECO:0000256" key="7">
    <source>
        <dbReference type="ARBA" id="ARBA00023004"/>
    </source>
</evidence>
<dbReference type="Gene3D" id="2.40.30.10">
    <property type="entry name" value="Translation factors"/>
    <property type="match status" value="1"/>
</dbReference>
<dbReference type="Gene3D" id="3.10.20.30">
    <property type="match status" value="1"/>
</dbReference>
<dbReference type="InterPro" id="IPR054582">
    <property type="entry name" value="DmmA-like_N"/>
</dbReference>
<dbReference type="InterPro" id="IPR017927">
    <property type="entry name" value="FAD-bd_FR_type"/>
</dbReference>
<dbReference type="InterPro" id="IPR006058">
    <property type="entry name" value="2Fe2S_fd_BS"/>
</dbReference>
<evidence type="ECO:0000256" key="3">
    <source>
        <dbReference type="ARBA" id="ARBA00022643"/>
    </source>
</evidence>
<keyword evidence="7" id="KW-0408">Iron</keyword>
<evidence type="ECO:0000256" key="2">
    <source>
        <dbReference type="ARBA" id="ARBA00022630"/>
    </source>
</evidence>
<evidence type="ECO:0000256" key="8">
    <source>
        <dbReference type="ARBA" id="ARBA00023014"/>
    </source>
</evidence>
<proteinExistence type="predicted"/>
<keyword evidence="2" id="KW-0285">Flavoprotein</keyword>
<keyword evidence="3" id="KW-0288">FMN</keyword>
<dbReference type="PANTHER" id="PTHR47354:SF1">
    <property type="entry name" value="CARNITINE MONOOXYGENASE REDUCTASE SUBUNIT"/>
    <property type="match status" value="1"/>
</dbReference>
<evidence type="ECO:0000259" key="9">
    <source>
        <dbReference type="PROSITE" id="PS51085"/>
    </source>
</evidence>
<evidence type="ECO:0000313" key="11">
    <source>
        <dbReference type="EMBL" id="GLK91049.1"/>
    </source>
</evidence>
<dbReference type="SUPFAM" id="SSF54292">
    <property type="entry name" value="2Fe-2S ferredoxin-like"/>
    <property type="match status" value="1"/>
</dbReference>
<protein>
    <submittedName>
        <fullName evidence="11">Vanillate O-demethylase oxidoreductase</fullName>
    </submittedName>
</protein>
<dbReference type="PROSITE" id="PS51384">
    <property type="entry name" value="FAD_FR"/>
    <property type="match status" value="1"/>
</dbReference>
<dbReference type="PROSITE" id="PS51085">
    <property type="entry name" value="2FE2S_FER_2"/>
    <property type="match status" value="1"/>
</dbReference>
<dbReference type="PANTHER" id="PTHR47354">
    <property type="entry name" value="NADH OXIDOREDUCTASE HCR"/>
    <property type="match status" value="1"/>
</dbReference>
<dbReference type="AlphaFoldDB" id="A0A9W6KAG1"/>
<keyword evidence="12" id="KW-1185">Reference proteome</keyword>
<keyword evidence="8" id="KW-0411">Iron-sulfur</keyword>
<keyword evidence="4" id="KW-0001">2Fe-2S</keyword>
<evidence type="ECO:0000256" key="1">
    <source>
        <dbReference type="ARBA" id="ARBA00001917"/>
    </source>
</evidence>
<keyword evidence="5" id="KW-0479">Metal-binding</keyword>
<comment type="caution">
    <text evidence="11">The sequence shown here is derived from an EMBL/GenBank/DDBJ whole genome shotgun (WGS) entry which is preliminary data.</text>
</comment>
<dbReference type="Pfam" id="PF00111">
    <property type="entry name" value="Fer2"/>
    <property type="match status" value="1"/>
</dbReference>
<dbReference type="GO" id="GO:0016491">
    <property type="term" value="F:oxidoreductase activity"/>
    <property type="evidence" value="ECO:0007669"/>
    <property type="project" value="UniProtKB-KW"/>
</dbReference>
<dbReference type="PROSITE" id="PS00197">
    <property type="entry name" value="2FE2S_FER_1"/>
    <property type="match status" value="1"/>
</dbReference>
<dbReference type="SUPFAM" id="SSF52343">
    <property type="entry name" value="Ferredoxin reductase-like, C-terminal NADP-linked domain"/>
    <property type="match status" value="1"/>
</dbReference>
<dbReference type="Proteomes" id="UP001143328">
    <property type="component" value="Unassembled WGS sequence"/>
</dbReference>
<accession>A0A9W6KAG1</accession>
<evidence type="ECO:0000259" key="10">
    <source>
        <dbReference type="PROSITE" id="PS51384"/>
    </source>
</evidence>
<keyword evidence="6" id="KW-0560">Oxidoreductase</keyword>
<gene>
    <name evidence="11" type="primary">vanB_2</name>
    <name evidence="11" type="ORF">GCM10017655_41130</name>
</gene>
<dbReference type="InterPro" id="IPR036010">
    <property type="entry name" value="2Fe-2S_ferredoxin-like_sf"/>
</dbReference>
<organism evidence="11 12">
    <name type="scientific">Pseudomonas turukhanskensis</name>
    <dbReference type="NCBI Taxonomy" id="1806536"/>
    <lineage>
        <taxon>Bacteria</taxon>
        <taxon>Pseudomonadati</taxon>
        <taxon>Pseudomonadota</taxon>
        <taxon>Gammaproteobacteria</taxon>
        <taxon>Pseudomonadales</taxon>
        <taxon>Pseudomonadaceae</taxon>
        <taxon>Pseudomonas</taxon>
    </lineage>
</organism>
<dbReference type="InterPro" id="IPR012675">
    <property type="entry name" value="Beta-grasp_dom_sf"/>
</dbReference>
<evidence type="ECO:0000256" key="4">
    <source>
        <dbReference type="ARBA" id="ARBA00022714"/>
    </source>
</evidence>
<dbReference type="InterPro" id="IPR050415">
    <property type="entry name" value="MRET"/>
</dbReference>
<dbReference type="EMBL" id="BSFN01000016">
    <property type="protein sequence ID" value="GLK91049.1"/>
    <property type="molecule type" value="Genomic_DNA"/>
</dbReference>
<reference evidence="11" key="2">
    <citation type="submission" date="2023-01" db="EMBL/GenBank/DDBJ databases">
        <authorList>
            <person name="Sun Q."/>
            <person name="Evtushenko L."/>
        </authorList>
    </citation>
    <scope>NUCLEOTIDE SEQUENCE</scope>
    <source>
        <strain evidence="11">VKM B-2935</strain>
    </source>
</reference>
<feature type="domain" description="FAD-binding FR-type" evidence="10">
    <location>
        <begin position="1"/>
        <end position="100"/>
    </location>
</feature>
<dbReference type="Gene3D" id="3.40.50.80">
    <property type="entry name" value="Nucleotide-binding domain of ferredoxin-NADP reductase (FNR) module"/>
    <property type="match status" value="1"/>
</dbReference>
<reference evidence="11" key="1">
    <citation type="journal article" date="2014" name="Int. J. Syst. Evol. Microbiol.">
        <title>Complete genome sequence of Corynebacterium casei LMG S-19264T (=DSM 44701T), isolated from a smear-ripened cheese.</title>
        <authorList>
            <consortium name="US DOE Joint Genome Institute (JGI-PGF)"/>
            <person name="Walter F."/>
            <person name="Albersmeier A."/>
            <person name="Kalinowski J."/>
            <person name="Ruckert C."/>
        </authorList>
    </citation>
    <scope>NUCLEOTIDE SEQUENCE</scope>
    <source>
        <strain evidence="11">VKM B-2935</strain>
    </source>
</reference>
<sequence>MEVVVASIGNETSAIRTFELVSAGGGALPPFTAGAHIDVHLANGLVRQYSLCNHPLEQHRYVIGVLKDTASRGGSVALHEAVAEGDVLNISAPRNLFNLYSEARRSLLFAGGIGITPILCMAEHLAQNGAAFELHYCARSEDSAAFIGRLKASSFASQVVFHFDDDAGSRLDADQVLKNPAAGTHLYVCGPGGFMEHILGSARANGWHEEQLHKEYFAAAPVDAAGDGSFVMKIASTGQELTVSEGKSAVAVLHEHGFDIPISCEMGFCGTCLTRVIEGTPDHRDTYLTEAEQAANDQFLPCCSRAKTPFLVVDL</sequence>
<dbReference type="InterPro" id="IPR001041">
    <property type="entry name" value="2Fe-2S_ferredoxin-type"/>
</dbReference>
<dbReference type="CDD" id="cd00207">
    <property type="entry name" value="fer2"/>
    <property type="match status" value="1"/>
</dbReference>